<evidence type="ECO:0000313" key="26">
    <source>
        <dbReference type="Proteomes" id="UP000887568"/>
    </source>
</evidence>
<evidence type="ECO:0000256" key="9">
    <source>
        <dbReference type="ARBA" id="ARBA00022705"/>
    </source>
</evidence>
<dbReference type="RefSeq" id="XP_038079348.1">
    <property type="nucleotide sequence ID" value="XM_038223420.1"/>
</dbReference>
<keyword evidence="21" id="KW-0175">Coiled coil</keyword>
<dbReference type="PROSITE" id="PS51908">
    <property type="entry name" value="ZF_UBZ4"/>
    <property type="match status" value="1"/>
</dbReference>
<dbReference type="PANTHER" id="PTHR11076">
    <property type="entry name" value="DNA REPAIR POLYMERASE UMUC / TRANSFERASE FAMILY MEMBER"/>
    <property type="match status" value="1"/>
</dbReference>
<dbReference type="Proteomes" id="UP000887568">
    <property type="component" value="Unplaced"/>
</dbReference>
<dbReference type="EnsemblMetazoa" id="XM_038223421.1">
    <property type="protein sequence ID" value="XP_038079349.1"/>
    <property type="gene ID" value="LOC119746457"/>
</dbReference>
<keyword evidence="10" id="KW-0479">Metal-binding</keyword>
<dbReference type="InterPro" id="IPR050116">
    <property type="entry name" value="DNA_polymerase-Y"/>
</dbReference>
<name>A0A914BTI9_PATMI</name>
<dbReference type="Gene3D" id="3.30.160.60">
    <property type="entry name" value="Classic Zinc Finger"/>
    <property type="match status" value="1"/>
</dbReference>
<dbReference type="EC" id="2.7.7.7" evidence="4"/>
<feature type="compositionally biased region" description="Basic and acidic residues" evidence="22">
    <location>
        <begin position="19"/>
        <end position="36"/>
    </location>
</feature>
<comment type="similarity">
    <text evidence="3">Belongs to the DNA polymerase type-Y family.</text>
</comment>
<dbReference type="InterPro" id="IPR017961">
    <property type="entry name" value="DNA_pol_Y-fam_little_finger"/>
</dbReference>
<dbReference type="RefSeq" id="XP_038079346.1">
    <property type="nucleotide sequence ID" value="XM_038223418.1"/>
</dbReference>
<dbReference type="InterPro" id="IPR036775">
    <property type="entry name" value="DNA_pol_Y-fam_lit_finger_sf"/>
</dbReference>
<dbReference type="Pfam" id="PF11798">
    <property type="entry name" value="IMS_HHH"/>
    <property type="match status" value="1"/>
</dbReference>
<dbReference type="Gene3D" id="1.10.150.20">
    <property type="entry name" value="5' to 3' exonuclease, C-terminal subdomain"/>
    <property type="match status" value="1"/>
</dbReference>
<dbReference type="AlphaFoldDB" id="A0A914BTI9"/>
<dbReference type="CDD" id="cd03586">
    <property type="entry name" value="PolY_Pol_IV_kappa"/>
    <property type="match status" value="1"/>
</dbReference>
<accession>A0A914BTI9</accession>
<evidence type="ECO:0000256" key="8">
    <source>
        <dbReference type="ARBA" id="ARBA00022695"/>
    </source>
</evidence>
<evidence type="ECO:0000256" key="15">
    <source>
        <dbReference type="ARBA" id="ARBA00022932"/>
    </source>
</evidence>
<dbReference type="SUPFAM" id="SSF100879">
    <property type="entry name" value="Lesion bypass DNA polymerase (Y-family), little finger domain"/>
    <property type="match status" value="1"/>
</dbReference>
<comment type="catalytic activity">
    <reaction evidence="19">
        <text>DNA(n) + a 2'-deoxyribonucleoside 5'-triphosphate = DNA(n+1) + diphosphate</text>
        <dbReference type="Rhea" id="RHEA:22508"/>
        <dbReference type="Rhea" id="RHEA-COMP:17339"/>
        <dbReference type="Rhea" id="RHEA-COMP:17340"/>
        <dbReference type="ChEBI" id="CHEBI:33019"/>
        <dbReference type="ChEBI" id="CHEBI:61560"/>
        <dbReference type="ChEBI" id="CHEBI:173112"/>
        <dbReference type="EC" id="2.7.7.7"/>
    </reaction>
</comment>
<dbReference type="CTD" id="51426"/>
<feature type="compositionally biased region" description="Acidic residues" evidence="22">
    <location>
        <begin position="1"/>
        <end position="18"/>
    </location>
</feature>
<dbReference type="EnsemblMetazoa" id="XM_038223417.1">
    <property type="protein sequence ID" value="XP_038079345.1"/>
    <property type="gene ID" value="LOC119746457"/>
</dbReference>
<keyword evidence="17 20" id="KW-0234">DNA repair</keyword>
<dbReference type="GO" id="GO:0006260">
    <property type="term" value="P:DNA replication"/>
    <property type="evidence" value="ECO:0007669"/>
    <property type="project" value="UniProtKB-KW"/>
</dbReference>
<dbReference type="FunFam" id="1.10.150.810:FF:000003">
    <property type="entry name" value="DNA polymerase kappa subunit"/>
    <property type="match status" value="1"/>
</dbReference>
<evidence type="ECO:0000256" key="3">
    <source>
        <dbReference type="ARBA" id="ARBA00010945"/>
    </source>
</evidence>
<feature type="coiled-coil region" evidence="21">
    <location>
        <begin position="99"/>
        <end position="126"/>
    </location>
</feature>
<dbReference type="Pfam" id="PF11799">
    <property type="entry name" value="IMS_C"/>
    <property type="match status" value="1"/>
</dbReference>
<evidence type="ECO:0000256" key="5">
    <source>
        <dbReference type="ARBA" id="ARBA00016178"/>
    </source>
</evidence>
<evidence type="ECO:0000313" key="25">
    <source>
        <dbReference type="EnsemblMetazoa" id="XP_038079345.1"/>
    </source>
</evidence>
<feature type="compositionally biased region" description="Polar residues" evidence="22">
    <location>
        <begin position="786"/>
        <end position="802"/>
    </location>
</feature>
<evidence type="ECO:0000256" key="21">
    <source>
        <dbReference type="SAM" id="Coils"/>
    </source>
</evidence>
<keyword evidence="9" id="KW-0235">DNA replication</keyword>
<feature type="compositionally biased region" description="Polar residues" evidence="22">
    <location>
        <begin position="659"/>
        <end position="669"/>
    </location>
</feature>
<proteinExistence type="inferred from homology"/>
<dbReference type="FunFam" id="1.10.150.20:FF:000039">
    <property type="entry name" value="Polymerase (DNA directed) kappa"/>
    <property type="match status" value="1"/>
</dbReference>
<dbReference type="GO" id="GO:0008270">
    <property type="term" value="F:zinc ion binding"/>
    <property type="evidence" value="ECO:0007669"/>
    <property type="project" value="UniProtKB-KW"/>
</dbReference>
<dbReference type="FunFam" id="1.10.150.810:FF:000001">
    <property type="entry name" value="DNA polymerase kappa"/>
    <property type="match status" value="1"/>
</dbReference>
<dbReference type="EnsemblMetazoa" id="XM_038223418.1">
    <property type="protein sequence ID" value="XP_038079346.1"/>
    <property type="gene ID" value="LOC119746457"/>
</dbReference>
<feature type="domain" description="UBZ4-type" evidence="24">
    <location>
        <begin position="749"/>
        <end position="779"/>
    </location>
</feature>
<dbReference type="Gene3D" id="1.10.150.810">
    <property type="match status" value="1"/>
</dbReference>
<dbReference type="SUPFAM" id="SSF56672">
    <property type="entry name" value="DNA/RNA polymerases"/>
    <property type="match status" value="1"/>
</dbReference>
<dbReference type="InterPro" id="IPR001126">
    <property type="entry name" value="UmuC"/>
</dbReference>
<dbReference type="GeneID" id="119746457"/>
<feature type="compositionally biased region" description="Polar residues" evidence="22">
    <location>
        <begin position="275"/>
        <end position="285"/>
    </location>
</feature>
<comment type="cofactor">
    <cofactor evidence="1">
        <name>Mg(2+)</name>
        <dbReference type="ChEBI" id="CHEBI:18420"/>
    </cofactor>
</comment>
<comment type="subcellular location">
    <subcellularLocation>
        <location evidence="2">Nucleus</location>
    </subcellularLocation>
</comment>
<keyword evidence="16" id="KW-0238">DNA-binding</keyword>
<feature type="compositionally biased region" description="Low complexity" evidence="22">
    <location>
        <begin position="684"/>
        <end position="701"/>
    </location>
</feature>
<sequence length="834" mass="92534">MDAEDIDWKDEDEDEGENEERWNEPVESLLETRNDGLQEASLSSNVGDDGNPSVSTSDARGDGMMSRMALNDNKAGMDGLDKERINKIILETSKGSRFYENERKKEAQVNQRIDRMKQQLAGITQQQKAAALVEVDTMAAELEASRDFSRSIVHLDMDAFYAAVEMRDNPSLKNKPMAVGGMSMLSTSNYHARRYGVRAAMPGFIAKKLCPELVIVPTNFDKYRAVSTQVREILGQYDPNFCPMSLDEAYFDLTEHLEKRKELSEAERTFDYGDWNSQSEPTNDVQEGEEKDSVGKTQSHGDISEQDSTQESCVCGGANDETLSPSRMQAEVSSNTSVACRCAESTNNASDPCHASLGVSKTESSTSHCAVGAVTSRKRSRTFGFTVEEVVEEIRFRIEQKTQLTASAGIAPNVMLAKICSDKNKPNGQYRIQPDREAVMEFIQQLPIRKVSGIGKVTERMLSALGIQNCTDLYQQRALLHLLFSQISSQHFLRISMALGSTRVERDSERKSMSTERTFRELHKPADLYSKCSELCQALAEDLQNEDLVGKTVTIKLKTVKFEVKTKACSVPMAINSADCIFSVAKDLLRAEINACKPEPLRLRLMGVRLSNLQSSSASTNKQGSIKEFFKKRQNPAAQSGQLPEVHQETGNGYEKPRSQNTMVAFSSDSPKKRTGSDVVVTLPSESEPQPSTSEPQTESPFSQVHPSDRNFCPTLGDRITDDSTTGNNHRRDESAMEDVSNDAIGTSEFLCPVCNIPQPCTDLEAFNEHVDVCLNRGAIRDMLKQQASEDNPTASRNSTSLAKGKRGSSGPKSSAKRRKQEKTQTNTLDRFFN</sequence>
<dbReference type="PIRSF" id="PIRSF036603">
    <property type="entry name" value="DPol_eta"/>
    <property type="match status" value="1"/>
</dbReference>
<feature type="compositionally biased region" description="Polar residues" evidence="22">
    <location>
        <begin position="40"/>
        <end position="58"/>
    </location>
</feature>
<dbReference type="GO" id="GO:0003887">
    <property type="term" value="F:DNA-directed DNA polymerase activity"/>
    <property type="evidence" value="ECO:0007669"/>
    <property type="project" value="UniProtKB-KW"/>
</dbReference>
<keyword evidence="7" id="KW-0808">Transferase</keyword>
<organism evidence="25 26">
    <name type="scientific">Patiria miniata</name>
    <name type="common">Bat star</name>
    <name type="synonym">Asterina miniata</name>
    <dbReference type="NCBI Taxonomy" id="46514"/>
    <lineage>
        <taxon>Eukaryota</taxon>
        <taxon>Metazoa</taxon>
        <taxon>Echinodermata</taxon>
        <taxon>Eleutherozoa</taxon>
        <taxon>Asterozoa</taxon>
        <taxon>Asteroidea</taxon>
        <taxon>Valvatacea</taxon>
        <taxon>Valvatida</taxon>
        <taxon>Asterinidae</taxon>
        <taxon>Patiria</taxon>
    </lineage>
</organism>
<feature type="region of interest" description="Disordered" evidence="22">
    <location>
        <begin position="786"/>
        <end position="834"/>
    </location>
</feature>
<evidence type="ECO:0000256" key="7">
    <source>
        <dbReference type="ARBA" id="ARBA00022679"/>
    </source>
</evidence>
<feature type="region of interest" description="Disordered" evidence="22">
    <location>
        <begin position="633"/>
        <end position="739"/>
    </location>
</feature>
<dbReference type="PANTHER" id="PTHR11076:SF33">
    <property type="entry name" value="DNA POLYMERASE KAPPA"/>
    <property type="match status" value="1"/>
</dbReference>
<feature type="compositionally biased region" description="Polar residues" evidence="22">
    <location>
        <begin position="295"/>
        <end position="312"/>
    </location>
</feature>
<evidence type="ECO:0000256" key="13">
    <source>
        <dbReference type="ARBA" id="ARBA00022833"/>
    </source>
</evidence>
<keyword evidence="15" id="KW-0239">DNA-directed DNA polymerase</keyword>
<evidence type="ECO:0000256" key="19">
    <source>
        <dbReference type="ARBA" id="ARBA00049244"/>
    </source>
</evidence>
<dbReference type="GO" id="GO:0003684">
    <property type="term" value="F:damaged DNA binding"/>
    <property type="evidence" value="ECO:0007669"/>
    <property type="project" value="InterPro"/>
</dbReference>
<dbReference type="Gene3D" id="3.30.1490.100">
    <property type="entry name" value="DNA polymerase, Y-family, little finger domain"/>
    <property type="match status" value="1"/>
</dbReference>
<evidence type="ECO:0000256" key="10">
    <source>
        <dbReference type="ARBA" id="ARBA00022723"/>
    </source>
</evidence>
<evidence type="ECO:0000256" key="1">
    <source>
        <dbReference type="ARBA" id="ARBA00001946"/>
    </source>
</evidence>
<evidence type="ECO:0000256" key="22">
    <source>
        <dbReference type="SAM" id="MobiDB-lite"/>
    </source>
</evidence>
<reference evidence="25" key="1">
    <citation type="submission" date="2022-11" db="UniProtKB">
        <authorList>
            <consortium name="EnsemblMetazoa"/>
        </authorList>
    </citation>
    <scope>IDENTIFICATION</scope>
</reference>
<dbReference type="PROSITE" id="PS50173">
    <property type="entry name" value="UMUC"/>
    <property type="match status" value="1"/>
</dbReference>
<dbReference type="RefSeq" id="XP_038079347.1">
    <property type="nucleotide sequence ID" value="XM_038223419.1"/>
</dbReference>
<dbReference type="InterPro" id="IPR043502">
    <property type="entry name" value="DNA/RNA_pol_sf"/>
</dbReference>
<dbReference type="FunFam" id="3.30.1490.100:FF:000004">
    <property type="entry name" value="DNA polymerase IV"/>
    <property type="match status" value="1"/>
</dbReference>
<dbReference type="RefSeq" id="XP_038079349.1">
    <property type="nucleotide sequence ID" value="XM_038223421.1"/>
</dbReference>
<feature type="compositionally biased region" description="Polar residues" evidence="22">
    <location>
        <begin position="824"/>
        <end position="834"/>
    </location>
</feature>
<protein>
    <recommendedName>
        <fullName evidence="5">DNA polymerase kappa</fullName>
        <ecNumber evidence="4">2.7.7.7</ecNumber>
    </recommendedName>
</protein>
<evidence type="ECO:0000256" key="4">
    <source>
        <dbReference type="ARBA" id="ARBA00012417"/>
    </source>
</evidence>
<dbReference type="Pfam" id="PF00817">
    <property type="entry name" value="IMS"/>
    <property type="match status" value="1"/>
</dbReference>
<keyword evidence="6" id="KW-0515">Mutator protein</keyword>
<keyword evidence="26" id="KW-1185">Reference proteome</keyword>
<dbReference type="GO" id="GO:0005634">
    <property type="term" value="C:nucleus"/>
    <property type="evidence" value="ECO:0007669"/>
    <property type="project" value="UniProtKB-SubCell"/>
</dbReference>
<evidence type="ECO:0000256" key="12">
    <source>
        <dbReference type="ARBA" id="ARBA00022771"/>
    </source>
</evidence>
<evidence type="ECO:0000256" key="11">
    <source>
        <dbReference type="ARBA" id="ARBA00022763"/>
    </source>
</evidence>
<evidence type="ECO:0000256" key="6">
    <source>
        <dbReference type="ARBA" id="ARBA00022457"/>
    </source>
</evidence>
<evidence type="ECO:0000256" key="18">
    <source>
        <dbReference type="ARBA" id="ARBA00023242"/>
    </source>
</evidence>
<evidence type="ECO:0000256" key="14">
    <source>
        <dbReference type="ARBA" id="ARBA00022842"/>
    </source>
</evidence>
<dbReference type="InterPro" id="IPR022880">
    <property type="entry name" value="DNApol_IV"/>
</dbReference>
<keyword evidence="11 20" id="KW-0227">DNA damage</keyword>
<dbReference type="GO" id="GO:0006281">
    <property type="term" value="P:DNA repair"/>
    <property type="evidence" value="ECO:0007669"/>
    <property type="project" value="UniProtKB-KW"/>
</dbReference>
<evidence type="ECO:0000256" key="17">
    <source>
        <dbReference type="ARBA" id="ARBA00023204"/>
    </source>
</evidence>
<dbReference type="OMA" id="WELCEAL"/>
<keyword evidence="18" id="KW-0539">Nucleus</keyword>
<evidence type="ECO:0000256" key="20">
    <source>
        <dbReference type="PROSITE-ProRule" id="PRU01256"/>
    </source>
</evidence>
<dbReference type="OrthoDB" id="1747274at2759"/>
<dbReference type="RefSeq" id="XP_038079345.1">
    <property type="nucleotide sequence ID" value="XM_038223417.1"/>
</dbReference>
<evidence type="ECO:0000256" key="16">
    <source>
        <dbReference type="ARBA" id="ARBA00023125"/>
    </source>
</evidence>
<evidence type="ECO:0000259" key="23">
    <source>
        <dbReference type="PROSITE" id="PS50173"/>
    </source>
</evidence>
<dbReference type="Gene3D" id="3.30.70.270">
    <property type="match status" value="1"/>
</dbReference>
<dbReference type="HAMAP" id="MF_01113">
    <property type="entry name" value="DNApol_IV"/>
    <property type="match status" value="1"/>
</dbReference>
<feature type="domain" description="UmuC" evidence="23">
    <location>
        <begin position="152"/>
        <end position="455"/>
    </location>
</feature>
<keyword evidence="13" id="KW-0862">Zinc</keyword>
<feature type="region of interest" description="Disordered" evidence="22">
    <location>
        <begin position="270"/>
        <end position="330"/>
    </location>
</feature>
<dbReference type="EnsemblMetazoa" id="XM_038223420.1">
    <property type="protein sequence ID" value="XP_038079348.1"/>
    <property type="gene ID" value="LOC119746457"/>
</dbReference>
<evidence type="ECO:0000259" key="24">
    <source>
        <dbReference type="PROSITE" id="PS51908"/>
    </source>
</evidence>
<keyword evidence="14" id="KW-0460">Magnesium</keyword>
<evidence type="ECO:0000256" key="2">
    <source>
        <dbReference type="ARBA" id="ARBA00004123"/>
    </source>
</evidence>
<dbReference type="InterPro" id="IPR006642">
    <property type="entry name" value="Rad18_UBZ4"/>
</dbReference>
<feature type="region of interest" description="Disordered" evidence="22">
    <location>
        <begin position="1"/>
        <end position="64"/>
    </location>
</feature>
<keyword evidence="8" id="KW-0548">Nucleotidyltransferase</keyword>
<feature type="compositionally biased region" description="Polar residues" evidence="22">
    <location>
        <begin position="321"/>
        <end position="330"/>
    </location>
</feature>
<dbReference type="FunFam" id="3.40.1170.60:FF:000002">
    <property type="entry name" value="Polymerase (DNA directed) kappa"/>
    <property type="match status" value="1"/>
</dbReference>
<dbReference type="InterPro" id="IPR024728">
    <property type="entry name" value="PolY_HhH_motif"/>
</dbReference>
<dbReference type="Gene3D" id="3.40.1170.60">
    <property type="match status" value="1"/>
</dbReference>
<dbReference type="EnsemblMetazoa" id="XM_038223419.1">
    <property type="protein sequence ID" value="XP_038079347.1"/>
    <property type="gene ID" value="LOC119746457"/>
</dbReference>
<dbReference type="InterPro" id="IPR043128">
    <property type="entry name" value="Rev_trsase/Diguanyl_cyclase"/>
</dbReference>
<dbReference type="GO" id="GO:0042276">
    <property type="term" value="P:error-prone translesion synthesis"/>
    <property type="evidence" value="ECO:0007669"/>
    <property type="project" value="TreeGrafter"/>
</dbReference>
<keyword evidence="12 20" id="KW-0863">Zinc-finger</keyword>